<evidence type="ECO:0000313" key="2">
    <source>
        <dbReference type="EMBL" id="CAG8712408.1"/>
    </source>
</evidence>
<gene>
    <name evidence="2" type="ORF">CPELLU_LOCUS12402</name>
</gene>
<accession>A0A9N9HYM1</accession>
<keyword evidence="1" id="KW-0472">Membrane</keyword>
<organism evidence="2 3">
    <name type="scientific">Cetraspora pellucida</name>
    <dbReference type="NCBI Taxonomy" id="1433469"/>
    <lineage>
        <taxon>Eukaryota</taxon>
        <taxon>Fungi</taxon>
        <taxon>Fungi incertae sedis</taxon>
        <taxon>Mucoromycota</taxon>
        <taxon>Glomeromycotina</taxon>
        <taxon>Glomeromycetes</taxon>
        <taxon>Diversisporales</taxon>
        <taxon>Gigasporaceae</taxon>
        <taxon>Cetraspora</taxon>
    </lineage>
</organism>
<evidence type="ECO:0000313" key="3">
    <source>
        <dbReference type="Proteomes" id="UP000789759"/>
    </source>
</evidence>
<dbReference type="EMBL" id="CAJVQA010011955">
    <property type="protein sequence ID" value="CAG8712408.1"/>
    <property type="molecule type" value="Genomic_DNA"/>
</dbReference>
<feature type="transmembrane region" description="Helical" evidence="1">
    <location>
        <begin position="274"/>
        <end position="293"/>
    </location>
</feature>
<keyword evidence="1" id="KW-1133">Transmembrane helix</keyword>
<keyword evidence="1" id="KW-0812">Transmembrane</keyword>
<protein>
    <submittedName>
        <fullName evidence="2">19954_t:CDS:1</fullName>
    </submittedName>
</protein>
<dbReference type="Proteomes" id="UP000789759">
    <property type="component" value="Unassembled WGS sequence"/>
</dbReference>
<name>A0A9N9HYM1_9GLOM</name>
<proteinExistence type="predicted"/>
<dbReference type="AlphaFoldDB" id="A0A9N9HYM1"/>
<evidence type="ECO:0000256" key="1">
    <source>
        <dbReference type="SAM" id="Phobius"/>
    </source>
</evidence>
<reference evidence="2" key="1">
    <citation type="submission" date="2021-06" db="EMBL/GenBank/DDBJ databases">
        <authorList>
            <person name="Kallberg Y."/>
            <person name="Tangrot J."/>
            <person name="Rosling A."/>
        </authorList>
    </citation>
    <scope>NUCLEOTIDE SEQUENCE</scope>
    <source>
        <strain evidence="2">FL966</strain>
    </source>
</reference>
<keyword evidence="3" id="KW-1185">Reference proteome</keyword>
<sequence length="358" mass="39951">MPTPFLSWQSKIVINKIYVWQSSLQPPDGKGQMMDLESRSISYSQNKQATVIQQINMTANENLLESPIYNVSYFDPRSISIYNINYTDELSCMGFGGRNNISGKGCASAIKASVNVIETQSNSTGTINIVNKNISPTRWNIENDGDSYIVDMELWWGGVEFGENIPNNTGASSFGLTSDAQAAGAATISLTLMIDSFTGGEFNGYQGNGIGNLALLQQWRKEGTTEEGISRMFKRQLTDIMTNMVTPTSQAKIISLIQLMVDKTCHDLYYATQFYIAIIGIIMLCVLLINIIIDKNDKKAKIVVPLTIKQIALYMDLGRVIISMYMSVNNKDIKARSMKSSDWEMNRKSSEDYIFKIV</sequence>
<comment type="caution">
    <text evidence="2">The sequence shown here is derived from an EMBL/GenBank/DDBJ whole genome shotgun (WGS) entry which is preliminary data.</text>
</comment>
<dbReference type="OrthoDB" id="2369382at2759"/>